<gene>
    <name evidence="9" type="ORF">HC176_02960</name>
</gene>
<keyword evidence="3 9" id="KW-0378">Hydrolase</keyword>
<dbReference type="Pfam" id="PF17389">
    <property type="entry name" value="Bac_rhamnosid6H"/>
    <property type="match status" value="1"/>
</dbReference>
<sequence length="928" mass="105594">MIKTNDYGLKFSLILMKFIPPILILLFFTNCAQNNIHKVHHSVNINQLYTSYLNFDWQIEGLKKNKQSAYQIIVYAQNPNTKNTANVIWDSGKTESKQQASIPYSGPRLKGGSTYLSEVLIWDESNTVSKSEPQPFIAPLKYPEDWKANWITYDYVPEAALPIFRKSFEINPSTPIDFARLHIAAPGFYEAYINGKKIGKNVLDPAQTNYDDYVFYSTYDIPVEQFTPSNVMGVMLGNGWYNQNLVWSKAMAYGQPVFIAQLEVHYTNGQKEIIETNSSWKWHEGPITFTNIYAGEHYDARAEVENWLSPNLDATGWINAKPSKNHPTKIIKQFAQPIKVMDSIVPKKIKSSENGSYIFDFGQNFTGWVKLQVTANKGQEITMRFSEELDKKGQMDFRSTGVKATKNIQTEKYTAKGTEMETWEPRFTYHGFRYVEVSGLNKQPSKDLLTGMVVYSSMNETGQFHSSEPNINKLHELTNWTLKSNLQGIPTDCPHREKCGWTGDAHALAKTLIYNFDAQKFLTKYIFDMRSSGRKAQRELYFGRNFHDRSIITKPKGITTMIAPGRRTSGVASPDWGTAIVQLPWYLYLHYADKAALKAFYPDMKTWVEYVHAKNENGIIPHGLGDWCPPGGNVNIDCPVPISSSAFHILDVSIMKKTAAALGLIDDEKHYSEMEKNLILSFNQTFLNKESVTYGSQTANSLALDIGIVPEQYQTGVAKAIVDESHNKFNGFLNTGIFGISRIFKVLCENGFEDEAYRLLSKKGNHSFETMWQHYDATTLWEILPTSTDDELYDVLMLRSHNHPMQGGFDAWFYSGIAGINPSEEQPGFEKIILKPYLTKQLQYAEASYNTKYGTIESKWKNENDTFIWEIQIPKNSSAEVFLPTYGKNVSLLINGESVNLNVSKSMFSSIGTFEDGHYIIEMTQKKN</sequence>
<dbReference type="PANTHER" id="PTHR33307">
    <property type="entry name" value="ALPHA-RHAMNOSIDASE (EUROFUNG)"/>
    <property type="match status" value="1"/>
</dbReference>
<dbReference type="Proteomes" id="UP000760545">
    <property type="component" value="Unassembled WGS sequence"/>
</dbReference>
<evidence type="ECO:0000313" key="9">
    <source>
        <dbReference type="EMBL" id="NJX14446.1"/>
    </source>
</evidence>
<evidence type="ECO:0000256" key="2">
    <source>
        <dbReference type="ARBA" id="ARBA00012652"/>
    </source>
</evidence>
<dbReference type="PIRSF" id="PIRSF010631">
    <property type="entry name" value="A-rhamnsds"/>
    <property type="match status" value="1"/>
</dbReference>
<proteinExistence type="predicted"/>
<feature type="transmembrane region" description="Helical" evidence="4">
    <location>
        <begin position="7"/>
        <end position="28"/>
    </location>
</feature>
<feature type="domain" description="Alpha-L-rhamnosidase C-terminal" evidence="8">
    <location>
        <begin position="819"/>
        <end position="888"/>
    </location>
</feature>
<dbReference type="Gene3D" id="2.60.40.10">
    <property type="entry name" value="Immunoglobulins"/>
    <property type="match status" value="1"/>
</dbReference>
<dbReference type="Pfam" id="PF05592">
    <property type="entry name" value="Bac_rhamnosid"/>
    <property type="match status" value="1"/>
</dbReference>
<dbReference type="InterPro" id="IPR016007">
    <property type="entry name" value="Alpha_rhamnosid"/>
</dbReference>
<evidence type="ECO:0000259" key="6">
    <source>
        <dbReference type="Pfam" id="PF08531"/>
    </source>
</evidence>
<dbReference type="InterPro" id="IPR008902">
    <property type="entry name" value="Rhamnosid_concanavalin"/>
</dbReference>
<dbReference type="GO" id="GO:0016787">
    <property type="term" value="F:hydrolase activity"/>
    <property type="evidence" value="ECO:0007669"/>
    <property type="project" value="UniProtKB-KW"/>
</dbReference>
<dbReference type="InterPro" id="IPR035398">
    <property type="entry name" value="Bac_rhamnosid_C"/>
</dbReference>
<dbReference type="InterPro" id="IPR012341">
    <property type="entry name" value="6hp_glycosidase-like_sf"/>
</dbReference>
<evidence type="ECO:0000259" key="5">
    <source>
        <dbReference type="Pfam" id="PF05592"/>
    </source>
</evidence>
<keyword evidence="10" id="KW-1185">Reference proteome</keyword>
<feature type="domain" description="Alpha-L-rhamnosidase six-hairpin glycosidase" evidence="7">
    <location>
        <begin position="460"/>
        <end position="816"/>
    </location>
</feature>
<comment type="catalytic activity">
    <reaction evidence="1">
        <text>Hydrolysis of terminal non-reducing alpha-L-rhamnose residues in alpha-L-rhamnosides.</text>
        <dbReference type="EC" id="3.2.1.40"/>
    </reaction>
</comment>
<feature type="domain" description="Alpha-L-rhamnosidase concanavalin-like" evidence="5">
    <location>
        <begin position="352"/>
        <end position="455"/>
    </location>
</feature>
<dbReference type="PANTHER" id="PTHR33307:SF6">
    <property type="entry name" value="ALPHA-RHAMNOSIDASE (EUROFUNG)-RELATED"/>
    <property type="match status" value="1"/>
</dbReference>
<evidence type="ECO:0000256" key="1">
    <source>
        <dbReference type="ARBA" id="ARBA00001445"/>
    </source>
</evidence>
<dbReference type="SUPFAM" id="SSF48208">
    <property type="entry name" value="Six-hairpin glycosidases"/>
    <property type="match status" value="1"/>
</dbReference>
<dbReference type="Pfam" id="PF25788">
    <property type="entry name" value="Ig_Rha78A_N"/>
    <property type="match status" value="1"/>
</dbReference>
<evidence type="ECO:0000313" key="10">
    <source>
        <dbReference type="Proteomes" id="UP000760545"/>
    </source>
</evidence>
<reference evidence="9 10" key="1">
    <citation type="submission" date="2020-03" db="EMBL/GenBank/DDBJ databases">
        <title>Tamlana sp. nov, isolated from XXX.</title>
        <authorList>
            <person name="Cao W.R."/>
        </authorList>
    </citation>
    <scope>NUCLEOTIDE SEQUENCE [LARGE SCALE GENOMIC DNA]</scope>
    <source>
        <strain evidence="9 10">HST1-43</strain>
    </source>
</reference>
<dbReference type="InterPro" id="IPR013783">
    <property type="entry name" value="Ig-like_fold"/>
</dbReference>
<dbReference type="RefSeq" id="WP_167916702.1">
    <property type="nucleotide sequence ID" value="NZ_JAAVJS010000003.1"/>
</dbReference>
<dbReference type="InterPro" id="IPR013737">
    <property type="entry name" value="Bac_rhamnosid_N"/>
</dbReference>
<dbReference type="Pfam" id="PF08531">
    <property type="entry name" value="Bac_rhamnosid_N"/>
    <property type="match status" value="1"/>
</dbReference>
<evidence type="ECO:0000256" key="4">
    <source>
        <dbReference type="SAM" id="Phobius"/>
    </source>
</evidence>
<keyword evidence="4" id="KW-1133">Transmembrane helix</keyword>
<dbReference type="InterPro" id="IPR035396">
    <property type="entry name" value="Bac_rhamnosid6H"/>
</dbReference>
<keyword evidence="4" id="KW-0472">Membrane</keyword>
<dbReference type="Pfam" id="PF17390">
    <property type="entry name" value="Bac_rhamnosid_C"/>
    <property type="match status" value="1"/>
</dbReference>
<dbReference type="EC" id="3.2.1.40" evidence="2"/>
<accession>A0ABX1DDS5</accession>
<evidence type="ECO:0000256" key="3">
    <source>
        <dbReference type="ARBA" id="ARBA00022801"/>
    </source>
</evidence>
<keyword evidence="4" id="KW-0812">Transmembrane</keyword>
<evidence type="ECO:0000259" key="8">
    <source>
        <dbReference type="Pfam" id="PF17390"/>
    </source>
</evidence>
<dbReference type="Gene3D" id="1.50.10.10">
    <property type="match status" value="1"/>
</dbReference>
<dbReference type="EMBL" id="JAAVJS010000003">
    <property type="protein sequence ID" value="NJX14446.1"/>
    <property type="molecule type" value="Genomic_DNA"/>
</dbReference>
<evidence type="ECO:0000259" key="7">
    <source>
        <dbReference type="Pfam" id="PF17389"/>
    </source>
</evidence>
<dbReference type="Gene3D" id="2.60.420.10">
    <property type="entry name" value="Maltose phosphorylase, domain 3"/>
    <property type="match status" value="1"/>
</dbReference>
<organism evidence="9 10">
    <name type="scientific">Tamlana crocina</name>
    <dbReference type="NCBI Taxonomy" id="393006"/>
    <lineage>
        <taxon>Bacteria</taxon>
        <taxon>Pseudomonadati</taxon>
        <taxon>Bacteroidota</taxon>
        <taxon>Flavobacteriia</taxon>
        <taxon>Flavobacteriales</taxon>
        <taxon>Flavobacteriaceae</taxon>
        <taxon>Tamlana</taxon>
    </lineage>
</organism>
<comment type="caution">
    <text evidence="9">The sequence shown here is derived from an EMBL/GenBank/DDBJ whole genome shotgun (WGS) entry which is preliminary data.</text>
</comment>
<dbReference type="Gene3D" id="2.60.120.260">
    <property type="entry name" value="Galactose-binding domain-like"/>
    <property type="match status" value="2"/>
</dbReference>
<feature type="domain" description="Bacterial alpha-L-rhamnosidase N-terminal" evidence="6">
    <location>
        <begin position="176"/>
        <end position="341"/>
    </location>
</feature>
<dbReference type="InterPro" id="IPR008928">
    <property type="entry name" value="6-hairpin_glycosidase_sf"/>
</dbReference>
<protein>
    <recommendedName>
        <fullName evidence="2">alpha-L-rhamnosidase</fullName>
        <ecNumber evidence="2">3.2.1.40</ecNumber>
    </recommendedName>
</protein>
<name>A0ABX1DDS5_9FLAO</name>